<accession>A0A3B0ZB12</accession>
<evidence type="ECO:0000313" key="1">
    <source>
        <dbReference type="EMBL" id="VAW84667.1"/>
    </source>
</evidence>
<dbReference type="AlphaFoldDB" id="A0A3B0ZB12"/>
<reference evidence="1" key="1">
    <citation type="submission" date="2018-06" db="EMBL/GenBank/DDBJ databases">
        <authorList>
            <person name="Zhirakovskaya E."/>
        </authorList>
    </citation>
    <scope>NUCLEOTIDE SEQUENCE</scope>
</reference>
<sequence length="96" mass="10222">MVIRKTTTLSGFTLAALLASSSALACSAMGPKTHVGNITEIDRNQHTLTIMDVETQQPITFSVDNKQLMALNSSAGQVIVRYRDGADGKLIATSVQ</sequence>
<organism evidence="1">
    <name type="scientific">hydrothermal vent metagenome</name>
    <dbReference type="NCBI Taxonomy" id="652676"/>
    <lineage>
        <taxon>unclassified sequences</taxon>
        <taxon>metagenomes</taxon>
        <taxon>ecological metagenomes</taxon>
    </lineage>
</organism>
<name>A0A3B0ZB12_9ZZZZ</name>
<protein>
    <submittedName>
        <fullName evidence="1">Uncharacterized protein</fullName>
    </submittedName>
</protein>
<dbReference type="PROSITE" id="PS51257">
    <property type="entry name" value="PROKAR_LIPOPROTEIN"/>
    <property type="match status" value="1"/>
</dbReference>
<dbReference type="EMBL" id="UOFQ01000005">
    <property type="protein sequence ID" value="VAW84667.1"/>
    <property type="molecule type" value="Genomic_DNA"/>
</dbReference>
<proteinExistence type="predicted"/>
<gene>
    <name evidence="1" type="ORF">MNBD_GAMMA17-2126</name>
</gene>